<dbReference type="InterPro" id="IPR042529">
    <property type="entry name" value="IF_2B-like_C"/>
</dbReference>
<dbReference type="OMA" id="SHSCAVA"/>
<comment type="subcellular location">
    <subcellularLocation>
        <location evidence="1">Cytoplasm</location>
        <location evidence="1">Cytosol</location>
    </subcellularLocation>
</comment>
<dbReference type="GeneTree" id="ENSGT00550000074908"/>
<evidence type="ECO:0000313" key="11">
    <source>
        <dbReference type="Ensembl" id="ENSONIP00000019193.2"/>
    </source>
</evidence>
<evidence type="ECO:0000256" key="8">
    <source>
        <dbReference type="ARBA" id="ARBA00044228"/>
    </source>
</evidence>
<dbReference type="GO" id="GO:0005851">
    <property type="term" value="C:eukaryotic translation initiation factor 2B complex"/>
    <property type="evidence" value="ECO:0007669"/>
    <property type="project" value="TreeGrafter"/>
</dbReference>
<dbReference type="InterPro" id="IPR037171">
    <property type="entry name" value="NagB/RpiA_transferase-like"/>
</dbReference>
<dbReference type="Gene3D" id="3.40.50.10470">
    <property type="entry name" value="Translation initiation factor eif-2b, domain 2"/>
    <property type="match status" value="1"/>
</dbReference>
<dbReference type="Ensembl" id="ENSONIT00000019210.2">
    <property type="protein sequence ID" value="ENSONIP00000019193.2"/>
    <property type="gene ID" value="ENSONIG00000015252.2"/>
</dbReference>
<comment type="similarity">
    <text evidence="2 10">Belongs to the eIF-2B alpha/beta/delta subunits family.</text>
</comment>
<dbReference type="Pfam" id="PF01008">
    <property type="entry name" value="IF-2B"/>
    <property type="match status" value="1"/>
</dbReference>
<evidence type="ECO:0000256" key="5">
    <source>
        <dbReference type="ARBA" id="ARBA00022917"/>
    </source>
</evidence>
<evidence type="ECO:0000256" key="2">
    <source>
        <dbReference type="ARBA" id="ARBA00007251"/>
    </source>
</evidence>
<keyword evidence="5" id="KW-0648">Protein biosynthesis</keyword>
<dbReference type="InterPro" id="IPR000649">
    <property type="entry name" value="IF-2B-related"/>
</dbReference>
<keyword evidence="3" id="KW-0963">Cytoplasm</keyword>
<comment type="subunit">
    <text evidence="9">Component of the translation initiation factor 2B (eIF2B) complex which is a heterodecamer of two sets of five different subunits: alpha, beta, gamma, delta and epsilon. Subunits alpha, beta and delta comprise a regulatory subcomplex and subunits epsilon and gamma comprise a catalytic subcomplex. Within the complex, the hexameric regulatory complex resides at the center, with the two heterodimeric catalytic subcomplexes bound on opposite sides.</text>
</comment>
<evidence type="ECO:0000256" key="6">
    <source>
        <dbReference type="ARBA" id="ARBA00043898"/>
    </source>
</evidence>
<evidence type="ECO:0000256" key="10">
    <source>
        <dbReference type="RuleBase" id="RU003814"/>
    </source>
</evidence>
<dbReference type="SUPFAM" id="SSF100950">
    <property type="entry name" value="NagB/RpiA/CoA transferase-like"/>
    <property type="match status" value="1"/>
</dbReference>
<gene>
    <name evidence="11" type="primary">EIF2B2</name>
    <name evidence="11" type="synonym">eif2b2</name>
</gene>
<proteinExistence type="inferred from homology"/>
<evidence type="ECO:0000256" key="3">
    <source>
        <dbReference type="ARBA" id="ARBA00022490"/>
    </source>
</evidence>
<keyword evidence="4" id="KW-0396">Initiation factor</keyword>
<dbReference type="GO" id="GO:0003743">
    <property type="term" value="F:translation initiation factor activity"/>
    <property type="evidence" value="ECO:0007669"/>
    <property type="project" value="UniProtKB-KW"/>
</dbReference>
<dbReference type="HOGENOM" id="CLU_016218_4_3_1"/>
<dbReference type="PANTHER" id="PTHR45859:SF1">
    <property type="entry name" value="TRANSLATION INITIATION FACTOR EIF-2B SUBUNIT BETA"/>
    <property type="match status" value="1"/>
</dbReference>
<dbReference type="GO" id="GO:0005829">
    <property type="term" value="C:cytosol"/>
    <property type="evidence" value="ECO:0007669"/>
    <property type="project" value="UniProtKB-SubCell"/>
</dbReference>
<reference evidence="11" key="3">
    <citation type="submission" date="2025-09" db="UniProtKB">
        <authorList>
            <consortium name="Ensembl"/>
        </authorList>
    </citation>
    <scope>IDENTIFICATION</scope>
</reference>
<sequence length="397" mass="43942">MPGPYKETDLTERVEAFLSDLKRGGTGAGPLRGSAETARETTALLRKITAQARWGSAGDLMEIIRKEGRRMTAAQPSETTVGNMIRRVLKIIREEYARSRGSSEEADQESLHKLLTSGGLSEENFRQHFAPLKANVIEAINELLTELEGTTDNIAMQALEHIHSNEVIMTIGRSRTVEAFLKDAARKRKFHVIVAECAPFCQGHEMATNLSKAGIETTVITDAAIFAVMSRVNKVIIGTQTVLANGGLRAINGTHTLALAAKHHSTPLIVCAPMFKLSPQFPNEEDTFHKFVSPHEVLPFTEGNICKKTDLNHVPTFGKSFSDLDISSLSFFFFLNTSHFSLRISGEILSKVNVHCPVFDYVPPELITLFISNIGGHAPSYIYRLMSELYHPEDHEL</sequence>
<reference evidence="12" key="1">
    <citation type="submission" date="2012-01" db="EMBL/GenBank/DDBJ databases">
        <title>The Genome Sequence of Oreochromis niloticus (Nile Tilapia).</title>
        <authorList>
            <consortium name="Broad Institute Genome Assembly Team"/>
            <consortium name="Broad Institute Sequencing Platform"/>
            <person name="Di Palma F."/>
            <person name="Johnson J."/>
            <person name="Lander E.S."/>
            <person name="Lindblad-Toh K."/>
        </authorList>
    </citation>
    <scope>NUCLEOTIDE SEQUENCE [LARGE SCALE GENOMIC DNA]</scope>
</reference>
<protein>
    <recommendedName>
        <fullName evidence="7">Translation initiation factor eIF2B subunit beta</fullName>
    </recommendedName>
    <alternativeName>
        <fullName evidence="8">eIF2B GDP-GTP exchange factor subunit beta</fullName>
    </alternativeName>
</protein>
<evidence type="ECO:0000256" key="1">
    <source>
        <dbReference type="ARBA" id="ARBA00004514"/>
    </source>
</evidence>
<accession>I3KDJ8</accession>
<evidence type="ECO:0000256" key="7">
    <source>
        <dbReference type="ARBA" id="ARBA00044122"/>
    </source>
</evidence>
<dbReference type="PANTHER" id="PTHR45859">
    <property type="entry name" value="TRANSLATION INITIATION FACTOR EIF-2B SUBUNIT BETA"/>
    <property type="match status" value="1"/>
</dbReference>
<organism evidence="11 12">
    <name type="scientific">Oreochromis niloticus</name>
    <name type="common">Nile tilapia</name>
    <name type="synonym">Tilapia nilotica</name>
    <dbReference type="NCBI Taxonomy" id="8128"/>
    <lineage>
        <taxon>Eukaryota</taxon>
        <taxon>Metazoa</taxon>
        <taxon>Chordata</taxon>
        <taxon>Craniata</taxon>
        <taxon>Vertebrata</taxon>
        <taxon>Euteleostomi</taxon>
        <taxon>Actinopterygii</taxon>
        <taxon>Neopterygii</taxon>
        <taxon>Teleostei</taxon>
        <taxon>Neoteleostei</taxon>
        <taxon>Acanthomorphata</taxon>
        <taxon>Ovalentaria</taxon>
        <taxon>Cichlomorphae</taxon>
        <taxon>Cichliformes</taxon>
        <taxon>Cichlidae</taxon>
        <taxon>African cichlids</taxon>
        <taxon>Pseudocrenilabrinae</taxon>
        <taxon>Oreochromini</taxon>
        <taxon>Oreochromis</taxon>
    </lineage>
</organism>
<evidence type="ECO:0000256" key="4">
    <source>
        <dbReference type="ARBA" id="ARBA00022540"/>
    </source>
</evidence>
<dbReference type="InParanoid" id="I3KDJ8"/>
<dbReference type="STRING" id="8128.ENSONIP00000019193"/>
<evidence type="ECO:0000256" key="9">
    <source>
        <dbReference type="ARBA" id="ARBA00046432"/>
    </source>
</evidence>
<comment type="function">
    <text evidence="6">Acts as a component of the translation initiation factor 2B (eIF2B) complex, which catalyzes the exchange of GDP for GTP on eukaryotic initiation factor 2 (eIF2) gamma subunit. Its guanine nucleotide exchange factor activity is repressed when bound to eIF2 complex phosphorylated on the alpha subunit, thereby limiting the amount of methionyl-initiator methionine tRNA available to the ribosome and consequently global translation is repressed.</text>
</comment>
<dbReference type="AlphaFoldDB" id="I3KDJ8"/>
<reference evidence="11" key="2">
    <citation type="submission" date="2025-08" db="UniProtKB">
        <authorList>
            <consortium name="Ensembl"/>
        </authorList>
    </citation>
    <scope>IDENTIFICATION</scope>
</reference>
<evidence type="ECO:0000313" key="12">
    <source>
        <dbReference type="Proteomes" id="UP000005207"/>
    </source>
</evidence>
<dbReference type="GO" id="GO:0005085">
    <property type="term" value="F:guanyl-nucleotide exchange factor activity"/>
    <property type="evidence" value="ECO:0007669"/>
    <property type="project" value="TreeGrafter"/>
</dbReference>
<dbReference type="eggNOG" id="KOG1465">
    <property type="taxonomic scope" value="Eukaryota"/>
</dbReference>
<dbReference type="InterPro" id="IPR051855">
    <property type="entry name" value="eIF2B_beta_subunit"/>
</dbReference>
<dbReference type="Proteomes" id="UP000005207">
    <property type="component" value="Linkage group LG15"/>
</dbReference>
<keyword evidence="12" id="KW-1185">Reference proteome</keyword>
<name>I3KDJ8_ORENI</name>